<protein>
    <submittedName>
        <fullName evidence="1">Adenosine monophosphate-protein transferase</fullName>
    </submittedName>
</protein>
<dbReference type="SUPFAM" id="SSF103165">
    <property type="entry name" value="Ta1353-like"/>
    <property type="match status" value="1"/>
</dbReference>
<gene>
    <name evidence="1" type="ORF">DSO08_02975</name>
</gene>
<dbReference type="InterPro" id="IPR007153">
    <property type="entry name" value="Adenosine_kinase"/>
</dbReference>
<dbReference type="Gene3D" id="3.40.1520.10">
    <property type="entry name" value="Ta1353-like"/>
    <property type="match status" value="1"/>
</dbReference>
<accession>A0A523BDU1</accession>
<dbReference type="InterPro" id="IPR036902">
    <property type="entry name" value="Ta1353-like_sf"/>
</dbReference>
<dbReference type="Proteomes" id="UP000315399">
    <property type="component" value="Unassembled WGS sequence"/>
</dbReference>
<sequence>MDIKVVKLRMPRDSNVIVGQTHFIKSVEDIYEAITTTAPRAKFGVAFCEASGACLIRYDGNDEELKEAAVAACKEIGAGHVFVVFLREAYPINVLNSLKNVQEVCSIFCATANPVELVIAETEQGRGVLGVIDGSSPKGVEGDSDKEERLRFLRKIGYKR</sequence>
<organism evidence="1 2">
    <name type="scientific">Thermoproteota archaeon</name>
    <dbReference type="NCBI Taxonomy" id="2056631"/>
    <lineage>
        <taxon>Archaea</taxon>
        <taxon>Thermoproteota</taxon>
    </lineage>
</organism>
<dbReference type="PANTHER" id="PTHR36155">
    <property type="entry name" value="BLL5354 PROTEIN"/>
    <property type="match status" value="1"/>
</dbReference>
<dbReference type="GO" id="GO:0016740">
    <property type="term" value="F:transferase activity"/>
    <property type="evidence" value="ECO:0007669"/>
    <property type="project" value="UniProtKB-KW"/>
</dbReference>
<dbReference type="EMBL" id="QNVH01000021">
    <property type="protein sequence ID" value="TDA39116.1"/>
    <property type="molecule type" value="Genomic_DNA"/>
</dbReference>
<proteinExistence type="predicted"/>
<name>A0A523BDU1_9CREN</name>
<reference evidence="1 2" key="1">
    <citation type="journal article" date="2019" name="Nat. Microbiol.">
        <title>Expanding anaerobic alkane metabolism in the domain of Archaea.</title>
        <authorList>
            <person name="Wang Y."/>
            <person name="Wegener G."/>
            <person name="Hou J."/>
            <person name="Wang F."/>
            <person name="Xiao X."/>
        </authorList>
    </citation>
    <scope>NUCLEOTIDE SEQUENCE [LARGE SCALE GENOMIC DNA]</scope>
    <source>
        <strain evidence="1">WYZ-LMO10</strain>
    </source>
</reference>
<evidence type="ECO:0000313" key="1">
    <source>
        <dbReference type="EMBL" id="TDA39116.1"/>
    </source>
</evidence>
<comment type="caution">
    <text evidence="1">The sequence shown here is derived from an EMBL/GenBank/DDBJ whole genome shotgun (WGS) entry which is preliminary data.</text>
</comment>
<evidence type="ECO:0000313" key="2">
    <source>
        <dbReference type="Proteomes" id="UP000315399"/>
    </source>
</evidence>
<dbReference type="AlphaFoldDB" id="A0A523BDU1"/>
<keyword evidence="1" id="KW-0808">Transferase</keyword>
<dbReference type="Pfam" id="PF04008">
    <property type="entry name" value="Adenosine_kin"/>
    <property type="match status" value="1"/>
</dbReference>
<dbReference type="PANTHER" id="PTHR36155:SF1">
    <property type="entry name" value="BLL5354 PROTEIN"/>
    <property type="match status" value="1"/>
</dbReference>